<accession>A0A3B4A7X5</accession>
<keyword evidence="4" id="KW-0812">Transmembrane</keyword>
<dbReference type="InterPro" id="IPR029058">
    <property type="entry name" value="AB_hydrolase_fold"/>
</dbReference>
<keyword evidence="7" id="KW-1185">Reference proteome</keyword>
<reference evidence="6" key="2">
    <citation type="submission" date="2025-09" db="UniProtKB">
        <authorList>
            <consortium name="Ensembl"/>
        </authorList>
    </citation>
    <scope>IDENTIFICATION</scope>
</reference>
<protein>
    <recommendedName>
        <fullName evidence="3">Prolyl endopeptidase</fullName>
        <ecNumber evidence="3">3.4.21.-</ecNumber>
    </recommendedName>
</protein>
<evidence type="ECO:0000256" key="2">
    <source>
        <dbReference type="ARBA" id="ARBA00045448"/>
    </source>
</evidence>
<dbReference type="PANTHER" id="PTHR11757:SF19">
    <property type="entry name" value="PROLYL ENDOPEPTIDASE-LIKE"/>
    <property type="match status" value="1"/>
</dbReference>
<dbReference type="SUPFAM" id="SSF53474">
    <property type="entry name" value="alpha/beta-Hydrolases"/>
    <property type="match status" value="1"/>
</dbReference>
<evidence type="ECO:0000259" key="5">
    <source>
        <dbReference type="Pfam" id="PF00326"/>
    </source>
</evidence>
<keyword evidence="4" id="KW-0472">Membrane</keyword>
<dbReference type="Pfam" id="PF00326">
    <property type="entry name" value="Peptidase_S9"/>
    <property type="match status" value="1"/>
</dbReference>
<sequence>VQASLSKPSVDSWLPLFTPHPGFTIKDMDIIEDFGVLTTRTPSHHLGLTVISLNKPDVLYFMEVNTFIFTACFIGSVHSGAWKPHSLVLSAKDNKRYTDELNAVITSRLEARSKDDTPVPITLFHAARLEALKEAPMLVHVYGSYGRDLNMEFCPKKRLLLELGWALAFCHVRGGGESALYWHRQARVEGKRKSVDDLVACVQHLFSSGVSSSSLTALTARSAGAVPVGALCNLHPHLVKAVTLQAPFLDVLGTMADSDLPLTLEDREEWGDPVGNPEHRRIIATYCPLHNITPQRYPSMLLTAYSADSRAPLSGTVKYTEEIQKAVNSHFTLNQTSGKYGVSRRLGVSLSLIGIRYQLSMLQKVKRVKKKQKQNTHLVSLYSFILGLSSSSGVFLSSILSSSS</sequence>
<dbReference type="AlphaFoldDB" id="A0A3B4A7X5"/>
<comment type="similarity">
    <text evidence="1 3">Belongs to the peptidase S9A family.</text>
</comment>
<feature type="domain" description="Peptidase S9 prolyl oligopeptidase catalytic" evidence="5">
    <location>
        <begin position="159"/>
        <end position="331"/>
    </location>
</feature>
<dbReference type="FunFam" id="3.40.50.1820:FF:000050">
    <property type="entry name" value="prolyl endopeptidase-like isoform X2"/>
    <property type="match status" value="1"/>
</dbReference>
<dbReference type="GO" id="GO:0005856">
    <property type="term" value="C:cytoskeleton"/>
    <property type="evidence" value="ECO:0007669"/>
    <property type="project" value="TreeGrafter"/>
</dbReference>
<evidence type="ECO:0000256" key="1">
    <source>
        <dbReference type="ARBA" id="ARBA00005228"/>
    </source>
</evidence>
<dbReference type="PRINTS" id="PR00862">
    <property type="entry name" value="PROLIGOPTASE"/>
</dbReference>
<comment type="function">
    <text evidence="2">Serine peptidase whose precise substrate specificity remains unclear. Does not cleave peptides after a arginine or lysine residue. Regulates trans-Golgi network morphology and sorting by regulating the membrane binding of the AP-1 complex. May play a role in the regulation of synaptic vesicle exocytosis.</text>
</comment>
<dbReference type="InterPro" id="IPR051543">
    <property type="entry name" value="Serine_Peptidase_S9A"/>
</dbReference>
<dbReference type="GO" id="GO:0006508">
    <property type="term" value="P:proteolysis"/>
    <property type="evidence" value="ECO:0007669"/>
    <property type="project" value="UniProtKB-KW"/>
</dbReference>
<keyword evidence="3" id="KW-0720">Serine protease</keyword>
<evidence type="ECO:0000256" key="4">
    <source>
        <dbReference type="SAM" id="Phobius"/>
    </source>
</evidence>
<organism evidence="6 7">
    <name type="scientific">Periophthalmus magnuspinnatus</name>
    <dbReference type="NCBI Taxonomy" id="409849"/>
    <lineage>
        <taxon>Eukaryota</taxon>
        <taxon>Metazoa</taxon>
        <taxon>Chordata</taxon>
        <taxon>Craniata</taxon>
        <taxon>Vertebrata</taxon>
        <taxon>Euteleostomi</taxon>
        <taxon>Actinopterygii</taxon>
        <taxon>Neopterygii</taxon>
        <taxon>Teleostei</taxon>
        <taxon>Neoteleostei</taxon>
        <taxon>Acanthomorphata</taxon>
        <taxon>Gobiaria</taxon>
        <taxon>Gobiiformes</taxon>
        <taxon>Gobioidei</taxon>
        <taxon>Gobiidae</taxon>
        <taxon>Oxudercinae</taxon>
        <taxon>Periophthalmus</taxon>
    </lineage>
</organism>
<dbReference type="InterPro" id="IPR002470">
    <property type="entry name" value="Peptidase_S9A"/>
</dbReference>
<dbReference type="PANTHER" id="PTHR11757">
    <property type="entry name" value="PROTEASE FAMILY S9A OLIGOPEPTIDASE"/>
    <property type="match status" value="1"/>
</dbReference>
<keyword evidence="4" id="KW-1133">Transmembrane helix</keyword>
<feature type="transmembrane region" description="Helical" evidence="4">
    <location>
        <begin position="379"/>
        <end position="400"/>
    </location>
</feature>
<proteinExistence type="inferred from homology"/>
<keyword evidence="3" id="KW-0378">Hydrolase</keyword>
<evidence type="ECO:0000256" key="3">
    <source>
        <dbReference type="RuleBase" id="RU368024"/>
    </source>
</evidence>
<dbReference type="Ensembl" id="ENSPMGT00000014033.1">
    <property type="protein sequence ID" value="ENSPMGP00000013152.1"/>
    <property type="gene ID" value="ENSPMGG00000010844.1"/>
</dbReference>
<name>A0A3B4A7X5_9GOBI</name>
<dbReference type="GO" id="GO:0004252">
    <property type="term" value="F:serine-type endopeptidase activity"/>
    <property type="evidence" value="ECO:0007669"/>
    <property type="project" value="UniProtKB-UniRule"/>
</dbReference>
<dbReference type="InterPro" id="IPR001375">
    <property type="entry name" value="Peptidase_S9_cat"/>
</dbReference>
<evidence type="ECO:0000313" key="7">
    <source>
        <dbReference type="Proteomes" id="UP000261520"/>
    </source>
</evidence>
<keyword evidence="3" id="KW-0645">Protease</keyword>
<dbReference type="GO" id="GO:0005794">
    <property type="term" value="C:Golgi apparatus"/>
    <property type="evidence" value="ECO:0007669"/>
    <property type="project" value="TreeGrafter"/>
</dbReference>
<dbReference type="Gene3D" id="3.40.50.1820">
    <property type="entry name" value="alpha/beta hydrolase"/>
    <property type="match status" value="1"/>
</dbReference>
<dbReference type="EC" id="3.4.21.-" evidence="3"/>
<reference evidence="6" key="1">
    <citation type="submission" date="2025-08" db="UniProtKB">
        <authorList>
            <consortium name="Ensembl"/>
        </authorList>
    </citation>
    <scope>IDENTIFICATION</scope>
</reference>
<dbReference type="Proteomes" id="UP000261520">
    <property type="component" value="Unplaced"/>
</dbReference>
<evidence type="ECO:0000313" key="6">
    <source>
        <dbReference type="Ensembl" id="ENSPMGP00000013152.1"/>
    </source>
</evidence>